<accession>A0ABV2XAC2</accession>
<protein>
    <submittedName>
        <fullName evidence="3">Plasmid stabilization protein</fullName>
    </submittedName>
</protein>
<evidence type="ECO:0000313" key="4">
    <source>
        <dbReference type="Proteomes" id="UP001550535"/>
    </source>
</evidence>
<dbReference type="Gene3D" id="1.10.1220.10">
    <property type="entry name" value="Met repressor-like"/>
    <property type="match status" value="1"/>
</dbReference>
<comment type="caution">
    <text evidence="3">The sequence shown here is derived from an EMBL/GenBank/DDBJ whole genome shotgun (WGS) entry which is preliminary data.</text>
</comment>
<sequence>MRSSSQVRRTGMAAPSEALRVRAAQHGRSTEAEVRAILIEAVTPVAQVELGSMSAEIGREVELTDEELDELNARDRQPVAPVEFE</sequence>
<feature type="region of interest" description="Disordered" evidence="1">
    <location>
        <begin position="66"/>
        <end position="85"/>
    </location>
</feature>
<organism evidence="3 4">
    <name type="scientific">Nocardia niwae</name>
    <dbReference type="NCBI Taxonomy" id="626084"/>
    <lineage>
        <taxon>Bacteria</taxon>
        <taxon>Bacillati</taxon>
        <taxon>Actinomycetota</taxon>
        <taxon>Actinomycetes</taxon>
        <taxon>Mycobacteriales</taxon>
        <taxon>Nocardiaceae</taxon>
        <taxon>Nocardia</taxon>
    </lineage>
</organism>
<evidence type="ECO:0000256" key="1">
    <source>
        <dbReference type="SAM" id="MobiDB-lite"/>
    </source>
</evidence>
<gene>
    <name evidence="3" type="ORF">ABZ507_13615</name>
</gene>
<dbReference type="Proteomes" id="UP001550535">
    <property type="component" value="Unassembled WGS sequence"/>
</dbReference>
<dbReference type="Pfam" id="PF22513">
    <property type="entry name" value="FitA-like_RHH"/>
    <property type="match status" value="1"/>
</dbReference>
<feature type="domain" description="Antitoxin FitA-like ribbon-helix-helix" evidence="2">
    <location>
        <begin position="17"/>
        <end position="42"/>
    </location>
</feature>
<keyword evidence="4" id="KW-1185">Reference proteome</keyword>
<dbReference type="InterPro" id="IPR053853">
    <property type="entry name" value="FitA-like_RHH"/>
</dbReference>
<proteinExistence type="predicted"/>
<name>A0ABV2XAC2_9NOCA</name>
<dbReference type="SUPFAM" id="SSF47598">
    <property type="entry name" value="Ribbon-helix-helix"/>
    <property type="match status" value="1"/>
</dbReference>
<dbReference type="EMBL" id="JBEYBR010000029">
    <property type="protein sequence ID" value="MEU2122848.1"/>
    <property type="molecule type" value="Genomic_DNA"/>
</dbReference>
<dbReference type="InterPro" id="IPR010985">
    <property type="entry name" value="Ribbon_hlx_hlx"/>
</dbReference>
<reference evidence="3 4" key="1">
    <citation type="submission" date="2024-06" db="EMBL/GenBank/DDBJ databases">
        <title>The Natural Products Discovery Center: Release of the First 8490 Sequenced Strains for Exploring Actinobacteria Biosynthetic Diversity.</title>
        <authorList>
            <person name="Kalkreuter E."/>
            <person name="Kautsar S.A."/>
            <person name="Yang D."/>
            <person name="Bader C.D."/>
            <person name="Teijaro C.N."/>
            <person name="Fluegel L."/>
            <person name="Davis C.M."/>
            <person name="Simpson J.R."/>
            <person name="Lauterbach L."/>
            <person name="Steele A.D."/>
            <person name="Gui C."/>
            <person name="Meng S."/>
            <person name="Li G."/>
            <person name="Viehrig K."/>
            <person name="Ye F."/>
            <person name="Su P."/>
            <person name="Kiefer A.F."/>
            <person name="Nichols A."/>
            <person name="Cepeda A.J."/>
            <person name="Yan W."/>
            <person name="Fan B."/>
            <person name="Jiang Y."/>
            <person name="Adhikari A."/>
            <person name="Zheng C.-J."/>
            <person name="Schuster L."/>
            <person name="Cowan T.M."/>
            <person name="Smanski M.J."/>
            <person name="Chevrette M.G."/>
            <person name="De Carvalho L.P.S."/>
            <person name="Shen B."/>
        </authorList>
    </citation>
    <scope>NUCLEOTIDE SEQUENCE [LARGE SCALE GENOMIC DNA]</scope>
    <source>
        <strain evidence="3 4">NPDC019434</strain>
    </source>
</reference>
<evidence type="ECO:0000313" key="3">
    <source>
        <dbReference type="EMBL" id="MEU2122848.1"/>
    </source>
</evidence>
<evidence type="ECO:0000259" key="2">
    <source>
        <dbReference type="Pfam" id="PF22513"/>
    </source>
</evidence>
<dbReference type="InterPro" id="IPR013321">
    <property type="entry name" value="Arc_rbn_hlx_hlx"/>
</dbReference>
<dbReference type="RefSeq" id="WP_245675952.1">
    <property type="nucleotide sequence ID" value="NZ_JBEYBR010000029.1"/>
</dbReference>